<dbReference type="InterPro" id="IPR039426">
    <property type="entry name" value="TonB-dep_rcpt-like"/>
</dbReference>
<dbReference type="GO" id="GO:0009279">
    <property type="term" value="C:cell outer membrane"/>
    <property type="evidence" value="ECO:0007669"/>
    <property type="project" value="UniProtKB-SubCell"/>
</dbReference>
<reference evidence="5 6" key="1">
    <citation type="submission" date="2018-08" db="EMBL/GenBank/DDBJ databases">
        <title>A genome reference for cultivated species of the human gut microbiota.</title>
        <authorList>
            <person name="Zou Y."/>
            <person name="Xue W."/>
            <person name="Luo G."/>
        </authorList>
    </citation>
    <scope>NUCLEOTIDE SEQUENCE [LARGE SCALE GENOMIC DNA]</scope>
    <source>
        <strain evidence="5 6">AF22-3AC</strain>
    </source>
</reference>
<dbReference type="Proteomes" id="UP000482653">
    <property type="component" value="Unassembled WGS sequence"/>
</dbReference>
<evidence type="ECO:0000313" key="6">
    <source>
        <dbReference type="Proteomes" id="UP000283341"/>
    </source>
</evidence>
<keyword evidence="1" id="KW-0472">Membrane</keyword>
<dbReference type="InterPro" id="IPR037066">
    <property type="entry name" value="Plug_dom_sf"/>
</dbReference>
<dbReference type="Proteomes" id="UP000283341">
    <property type="component" value="Unassembled WGS sequence"/>
</dbReference>
<name>A0A412IK80_9BACE</name>
<evidence type="ECO:0000313" key="4">
    <source>
        <dbReference type="EMBL" id="KAA5415892.1"/>
    </source>
</evidence>
<dbReference type="InterPro" id="IPR008969">
    <property type="entry name" value="CarboxyPept-like_regulatory"/>
</dbReference>
<dbReference type="SUPFAM" id="SSF56935">
    <property type="entry name" value="Porins"/>
    <property type="match status" value="1"/>
</dbReference>
<feature type="domain" description="TonB-dependent receptor plug" evidence="3">
    <location>
        <begin position="121"/>
        <end position="222"/>
    </location>
</feature>
<keyword evidence="1" id="KW-1134">Transmembrane beta strand</keyword>
<protein>
    <submittedName>
        <fullName evidence="4">TonB-dependent receptor plug domain-containing protein</fullName>
    </submittedName>
</protein>
<dbReference type="EMBL" id="QRVJ01000004">
    <property type="protein sequence ID" value="RGS38046.1"/>
    <property type="molecule type" value="Genomic_DNA"/>
</dbReference>
<reference evidence="4 7" key="2">
    <citation type="journal article" date="2019" name="Nat. Med.">
        <title>A library of human gut bacterial isolates paired with longitudinal multiomics data enables mechanistic microbiome research.</title>
        <authorList>
            <person name="Poyet M."/>
            <person name="Groussin M."/>
            <person name="Gibbons S.M."/>
            <person name="Avila-Pacheco J."/>
            <person name="Jiang X."/>
            <person name="Kearney S.M."/>
            <person name="Perrotta A.R."/>
            <person name="Berdy B."/>
            <person name="Zhao S."/>
            <person name="Lieberman T.D."/>
            <person name="Swanson P.K."/>
            <person name="Smith M."/>
            <person name="Roesemann S."/>
            <person name="Alexander J.E."/>
            <person name="Rich S.A."/>
            <person name="Livny J."/>
            <person name="Vlamakis H."/>
            <person name="Clish C."/>
            <person name="Bullock K."/>
            <person name="Deik A."/>
            <person name="Scott J."/>
            <person name="Pierce K.A."/>
            <person name="Xavier R.J."/>
            <person name="Alm E.J."/>
        </authorList>
    </citation>
    <scope>NUCLEOTIDE SEQUENCE [LARGE SCALE GENOMIC DNA]</scope>
    <source>
        <strain evidence="4 7">BIOML-A8</strain>
    </source>
</reference>
<keyword evidence="2" id="KW-0732">Signal</keyword>
<dbReference type="Gene3D" id="2.170.130.10">
    <property type="entry name" value="TonB-dependent receptor, plug domain"/>
    <property type="match status" value="1"/>
</dbReference>
<evidence type="ECO:0000256" key="1">
    <source>
        <dbReference type="PROSITE-ProRule" id="PRU01360"/>
    </source>
</evidence>
<evidence type="ECO:0000256" key="2">
    <source>
        <dbReference type="SAM" id="SignalP"/>
    </source>
</evidence>
<proteinExistence type="inferred from homology"/>
<feature type="signal peptide" evidence="2">
    <location>
        <begin position="1"/>
        <end position="22"/>
    </location>
</feature>
<evidence type="ECO:0000259" key="3">
    <source>
        <dbReference type="Pfam" id="PF07715"/>
    </source>
</evidence>
<gene>
    <name evidence="5" type="ORF">DWX97_06590</name>
    <name evidence="4" type="ORF">F2Y87_19885</name>
</gene>
<sequence length="232" mass="25478">MKNNTLLLIIAFLFSYSLNISAQRKVAFNGLLTDGLGKPIKGAHIYVHTSKDYALTNKKGQFGLTNVFPNDTLKILIKKKLYLVPVDGKKSMKIRLADEENIQSQEDAELIDLGFGYIRRREHTGVSNIISGEELRKSGYHNVIEALQGRVPGLSITGQGTQGKTMNINIRGNRSFTASSTPVYVIDNVIVSSFDGLNLNDVDYVEVMKDASIYGSNGANGAIIVHIKTSNE</sequence>
<keyword evidence="1" id="KW-0813">Transport</keyword>
<dbReference type="PROSITE" id="PS52016">
    <property type="entry name" value="TONB_DEPENDENT_REC_3"/>
    <property type="match status" value="1"/>
</dbReference>
<comment type="similarity">
    <text evidence="1">Belongs to the TonB-dependent receptor family.</text>
</comment>
<dbReference type="SUPFAM" id="SSF49464">
    <property type="entry name" value="Carboxypeptidase regulatory domain-like"/>
    <property type="match status" value="1"/>
</dbReference>
<comment type="caution">
    <text evidence="5">The sequence shown here is derived from an EMBL/GenBank/DDBJ whole genome shotgun (WGS) entry which is preliminary data.</text>
</comment>
<dbReference type="Pfam" id="PF07715">
    <property type="entry name" value="Plug"/>
    <property type="match status" value="1"/>
</dbReference>
<dbReference type="EMBL" id="VVYX01000027">
    <property type="protein sequence ID" value="KAA5415892.1"/>
    <property type="molecule type" value="Genomic_DNA"/>
</dbReference>
<keyword evidence="1" id="KW-0812">Transmembrane</keyword>
<feature type="chain" id="PRO_5033415080" evidence="2">
    <location>
        <begin position="23"/>
        <end position="232"/>
    </location>
</feature>
<keyword evidence="4" id="KW-0675">Receptor</keyword>
<keyword evidence="1" id="KW-0998">Cell outer membrane</keyword>
<evidence type="ECO:0000313" key="7">
    <source>
        <dbReference type="Proteomes" id="UP000482653"/>
    </source>
</evidence>
<accession>A0A412IK80</accession>
<dbReference type="InterPro" id="IPR012910">
    <property type="entry name" value="Plug_dom"/>
</dbReference>
<evidence type="ECO:0000313" key="5">
    <source>
        <dbReference type="EMBL" id="RGS38046.1"/>
    </source>
</evidence>
<dbReference type="AlphaFoldDB" id="A0A412IK80"/>
<organism evidence="5 6">
    <name type="scientific">Bacteroides cellulosilyticus</name>
    <dbReference type="NCBI Taxonomy" id="246787"/>
    <lineage>
        <taxon>Bacteria</taxon>
        <taxon>Pseudomonadati</taxon>
        <taxon>Bacteroidota</taxon>
        <taxon>Bacteroidia</taxon>
        <taxon>Bacteroidales</taxon>
        <taxon>Bacteroidaceae</taxon>
        <taxon>Bacteroides</taxon>
    </lineage>
</organism>
<comment type="subcellular location">
    <subcellularLocation>
        <location evidence="1">Cell outer membrane</location>
        <topology evidence="1">Multi-pass membrane protein</topology>
    </subcellularLocation>
</comment>